<organism evidence="1 2">
    <name type="scientific">Aspergillus versicolor CBS 583.65</name>
    <dbReference type="NCBI Taxonomy" id="1036611"/>
    <lineage>
        <taxon>Eukaryota</taxon>
        <taxon>Fungi</taxon>
        <taxon>Dikarya</taxon>
        <taxon>Ascomycota</taxon>
        <taxon>Pezizomycotina</taxon>
        <taxon>Eurotiomycetes</taxon>
        <taxon>Eurotiomycetidae</taxon>
        <taxon>Eurotiales</taxon>
        <taxon>Aspergillaceae</taxon>
        <taxon>Aspergillus</taxon>
        <taxon>Aspergillus subgen. Nidulantes</taxon>
    </lineage>
</organism>
<name>A0A1L9PMX9_ASPVE</name>
<proteinExistence type="predicted"/>
<dbReference type="RefSeq" id="XP_040668646.1">
    <property type="nucleotide sequence ID" value="XM_040816061.1"/>
</dbReference>
<evidence type="ECO:0000313" key="1">
    <source>
        <dbReference type="EMBL" id="OJJ02884.1"/>
    </source>
</evidence>
<dbReference type="AlphaFoldDB" id="A0A1L9PMX9"/>
<accession>A0A1L9PMX9</accession>
<evidence type="ECO:0000313" key="2">
    <source>
        <dbReference type="Proteomes" id="UP000184073"/>
    </source>
</evidence>
<dbReference type="VEuPathDB" id="FungiDB:ASPVEDRAFT_701764"/>
<dbReference type="EMBL" id="KV878129">
    <property type="protein sequence ID" value="OJJ02884.1"/>
    <property type="molecule type" value="Genomic_DNA"/>
</dbReference>
<protein>
    <submittedName>
        <fullName evidence="1">Uncharacterized protein</fullName>
    </submittedName>
</protein>
<sequence length="115" mass="13512">MTPLKRAVKKIATTLAKTLFKRPGRRRTPPSQYDNLPKFSRLTSEILQELRRKTDHLRPQFRYWPHRLSQLAPDYLEDCSITRLNDIRRFSRRGGADLSDLRGVCCFAHLSTDQN</sequence>
<gene>
    <name evidence="1" type="ORF">ASPVEDRAFT_701764</name>
</gene>
<dbReference type="GeneID" id="63731572"/>
<dbReference type="Proteomes" id="UP000184073">
    <property type="component" value="Unassembled WGS sequence"/>
</dbReference>
<keyword evidence="2" id="KW-1185">Reference proteome</keyword>
<dbReference type="OrthoDB" id="4503105at2759"/>
<reference evidence="2" key="1">
    <citation type="journal article" date="2017" name="Genome Biol.">
        <title>Comparative genomics reveals high biological diversity and specific adaptations in the industrially and medically important fungal genus Aspergillus.</title>
        <authorList>
            <person name="de Vries R.P."/>
            <person name="Riley R."/>
            <person name="Wiebenga A."/>
            <person name="Aguilar-Osorio G."/>
            <person name="Amillis S."/>
            <person name="Uchima C.A."/>
            <person name="Anderluh G."/>
            <person name="Asadollahi M."/>
            <person name="Askin M."/>
            <person name="Barry K."/>
            <person name="Battaglia E."/>
            <person name="Bayram O."/>
            <person name="Benocci T."/>
            <person name="Braus-Stromeyer S.A."/>
            <person name="Caldana C."/>
            <person name="Canovas D."/>
            <person name="Cerqueira G.C."/>
            <person name="Chen F."/>
            <person name="Chen W."/>
            <person name="Choi C."/>
            <person name="Clum A."/>
            <person name="Dos Santos R.A."/>
            <person name="Damasio A.R."/>
            <person name="Diallinas G."/>
            <person name="Emri T."/>
            <person name="Fekete E."/>
            <person name="Flipphi M."/>
            <person name="Freyberg S."/>
            <person name="Gallo A."/>
            <person name="Gournas C."/>
            <person name="Habgood R."/>
            <person name="Hainaut M."/>
            <person name="Harispe M.L."/>
            <person name="Henrissat B."/>
            <person name="Hilden K.S."/>
            <person name="Hope R."/>
            <person name="Hossain A."/>
            <person name="Karabika E."/>
            <person name="Karaffa L."/>
            <person name="Karanyi Z."/>
            <person name="Krasevec N."/>
            <person name="Kuo A."/>
            <person name="Kusch H."/>
            <person name="LaButti K."/>
            <person name="Lagendijk E.L."/>
            <person name="Lapidus A."/>
            <person name="Levasseur A."/>
            <person name="Lindquist E."/>
            <person name="Lipzen A."/>
            <person name="Logrieco A.F."/>
            <person name="MacCabe A."/>
            <person name="Maekelae M.R."/>
            <person name="Malavazi I."/>
            <person name="Melin P."/>
            <person name="Meyer V."/>
            <person name="Mielnichuk N."/>
            <person name="Miskei M."/>
            <person name="Molnar A.P."/>
            <person name="Mule G."/>
            <person name="Ngan C.Y."/>
            <person name="Orejas M."/>
            <person name="Orosz E."/>
            <person name="Ouedraogo J.P."/>
            <person name="Overkamp K.M."/>
            <person name="Park H.-S."/>
            <person name="Perrone G."/>
            <person name="Piumi F."/>
            <person name="Punt P.J."/>
            <person name="Ram A.F."/>
            <person name="Ramon A."/>
            <person name="Rauscher S."/>
            <person name="Record E."/>
            <person name="Riano-Pachon D.M."/>
            <person name="Robert V."/>
            <person name="Roehrig J."/>
            <person name="Ruller R."/>
            <person name="Salamov A."/>
            <person name="Salih N.S."/>
            <person name="Samson R.A."/>
            <person name="Sandor E."/>
            <person name="Sanguinetti M."/>
            <person name="Schuetze T."/>
            <person name="Sepcic K."/>
            <person name="Shelest E."/>
            <person name="Sherlock G."/>
            <person name="Sophianopoulou V."/>
            <person name="Squina F.M."/>
            <person name="Sun H."/>
            <person name="Susca A."/>
            <person name="Todd R.B."/>
            <person name="Tsang A."/>
            <person name="Unkles S.E."/>
            <person name="van de Wiele N."/>
            <person name="van Rossen-Uffink D."/>
            <person name="Oliveira J.V."/>
            <person name="Vesth T.C."/>
            <person name="Visser J."/>
            <person name="Yu J.-H."/>
            <person name="Zhou M."/>
            <person name="Andersen M.R."/>
            <person name="Archer D.B."/>
            <person name="Baker S.E."/>
            <person name="Benoit I."/>
            <person name="Brakhage A.A."/>
            <person name="Braus G.H."/>
            <person name="Fischer R."/>
            <person name="Frisvad J.C."/>
            <person name="Goldman G.H."/>
            <person name="Houbraken J."/>
            <person name="Oakley B."/>
            <person name="Pocsi I."/>
            <person name="Scazzocchio C."/>
            <person name="Seiboth B."/>
            <person name="vanKuyk P.A."/>
            <person name="Wortman J."/>
            <person name="Dyer P.S."/>
            <person name="Grigoriev I.V."/>
        </authorList>
    </citation>
    <scope>NUCLEOTIDE SEQUENCE [LARGE SCALE GENOMIC DNA]</scope>
    <source>
        <strain evidence="2">CBS 583.65</strain>
    </source>
</reference>